<sequence length="51" mass="5817">MNKNTDEIKTNRSSGGLNTLGIILRAFRALEEIIKTLNEIDYFGTIDIKQF</sequence>
<reference evidence="1 2" key="1">
    <citation type="submission" date="2020-11" db="EMBL/GenBank/DDBJ databases">
        <title>Fusibacter basophilias sp. nov.</title>
        <authorList>
            <person name="Qiu D."/>
        </authorList>
    </citation>
    <scope>NUCLEOTIDE SEQUENCE [LARGE SCALE GENOMIC DNA]</scope>
    <source>
        <strain evidence="1 2">Q10-2</strain>
    </source>
</reference>
<accession>A0ABR9ZUW4</accession>
<dbReference type="Proteomes" id="UP000614200">
    <property type="component" value="Unassembled WGS sequence"/>
</dbReference>
<dbReference type="EMBL" id="JADKNH010000006">
    <property type="protein sequence ID" value="MBF4693766.1"/>
    <property type="molecule type" value="Genomic_DNA"/>
</dbReference>
<keyword evidence="2" id="KW-1185">Reference proteome</keyword>
<comment type="caution">
    <text evidence="1">The sequence shown here is derived from an EMBL/GenBank/DDBJ whole genome shotgun (WGS) entry which is preliminary data.</text>
</comment>
<proteinExistence type="predicted"/>
<name>A0ABR9ZUW4_9FIRM</name>
<evidence type="ECO:0000313" key="1">
    <source>
        <dbReference type="EMBL" id="MBF4693766.1"/>
    </source>
</evidence>
<gene>
    <name evidence="1" type="ORF">ISU02_11565</name>
</gene>
<organism evidence="1 2">
    <name type="scientific">Fusibacter ferrireducens</name>
    <dbReference type="NCBI Taxonomy" id="2785058"/>
    <lineage>
        <taxon>Bacteria</taxon>
        <taxon>Bacillati</taxon>
        <taxon>Bacillota</taxon>
        <taxon>Clostridia</taxon>
        <taxon>Eubacteriales</taxon>
        <taxon>Eubacteriales Family XII. Incertae Sedis</taxon>
        <taxon>Fusibacter</taxon>
    </lineage>
</organism>
<evidence type="ECO:0000313" key="2">
    <source>
        <dbReference type="Proteomes" id="UP000614200"/>
    </source>
</evidence>
<protein>
    <submittedName>
        <fullName evidence="1">Uncharacterized protein</fullName>
    </submittedName>
</protein>